<evidence type="ECO:0000256" key="5">
    <source>
        <dbReference type="ARBA" id="ARBA00022475"/>
    </source>
</evidence>
<dbReference type="EMBL" id="FNOJ01000003">
    <property type="protein sequence ID" value="SDW22421.1"/>
    <property type="molecule type" value="Genomic_DNA"/>
</dbReference>
<dbReference type="Gene3D" id="3.40.50.300">
    <property type="entry name" value="P-loop containing nucleotide triphosphate hydrolases"/>
    <property type="match status" value="2"/>
</dbReference>
<dbReference type="GO" id="GO:0042626">
    <property type="term" value="F:ATPase-coupled transmembrane transporter activity"/>
    <property type="evidence" value="ECO:0007669"/>
    <property type="project" value="TreeGrafter"/>
</dbReference>
<reference evidence="15" key="1">
    <citation type="submission" date="2016-10" db="EMBL/GenBank/DDBJ databases">
        <authorList>
            <person name="de Groot N.N."/>
        </authorList>
    </citation>
    <scope>NUCLEOTIDE SEQUENCE [LARGE SCALE GENOMIC DNA]</scope>
    <source>
        <strain evidence="15">DSM 12489</strain>
    </source>
</reference>
<evidence type="ECO:0000256" key="12">
    <source>
        <dbReference type="SAM" id="Phobius"/>
    </source>
</evidence>
<accession>A0A1H2RSN3</accession>
<dbReference type="GO" id="GO:0043190">
    <property type="term" value="C:ATP-binding cassette (ABC) transporter complex"/>
    <property type="evidence" value="ECO:0007669"/>
    <property type="project" value="TreeGrafter"/>
</dbReference>
<dbReference type="PANTHER" id="PTHR43553">
    <property type="entry name" value="HEAVY METAL TRANSPORTER"/>
    <property type="match status" value="1"/>
</dbReference>
<dbReference type="CDD" id="cd16914">
    <property type="entry name" value="EcfT"/>
    <property type="match status" value="1"/>
</dbReference>
<dbReference type="Pfam" id="PF00005">
    <property type="entry name" value="ABC_tran"/>
    <property type="match status" value="2"/>
</dbReference>
<keyword evidence="8 15" id="KW-0067">ATP-binding</keyword>
<dbReference type="EMBL" id="BSRA01000005">
    <property type="protein sequence ID" value="GLV13480.1"/>
    <property type="molecule type" value="Genomic_DNA"/>
</dbReference>
<evidence type="ECO:0000256" key="7">
    <source>
        <dbReference type="ARBA" id="ARBA00022741"/>
    </source>
</evidence>
<name>A0A1H2RSN3_9BACL</name>
<organism evidence="15 16">
    <name type="scientific">Alicyclobacillus hesperidum</name>
    <dbReference type="NCBI Taxonomy" id="89784"/>
    <lineage>
        <taxon>Bacteria</taxon>
        <taxon>Bacillati</taxon>
        <taxon>Bacillota</taxon>
        <taxon>Bacilli</taxon>
        <taxon>Bacillales</taxon>
        <taxon>Alicyclobacillaceae</taxon>
        <taxon>Alicyclobacillus</taxon>
    </lineage>
</organism>
<dbReference type="InterPro" id="IPR003339">
    <property type="entry name" value="ABC/ECF_trnsptr_transmembrane"/>
</dbReference>
<feature type="domain" description="ABC transporter" evidence="13">
    <location>
        <begin position="263"/>
        <end position="490"/>
    </location>
</feature>
<keyword evidence="6 12" id="KW-0812">Transmembrane</keyword>
<evidence type="ECO:0000256" key="3">
    <source>
        <dbReference type="ARBA" id="ARBA00005417"/>
    </source>
</evidence>
<dbReference type="InterPro" id="IPR027417">
    <property type="entry name" value="P-loop_NTPase"/>
</dbReference>
<feature type="domain" description="ABC transporter" evidence="13">
    <location>
        <begin position="14"/>
        <end position="246"/>
    </location>
</feature>
<dbReference type="AlphaFoldDB" id="A0A1H2RSN3"/>
<dbReference type="InterPro" id="IPR017871">
    <property type="entry name" value="ABC_transporter-like_CS"/>
</dbReference>
<dbReference type="InterPro" id="IPR015856">
    <property type="entry name" value="ABC_transpr_CbiO/EcfA_su"/>
</dbReference>
<dbReference type="InterPro" id="IPR003439">
    <property type="entry name" value="ABC_transporter-like_ATP-bd"/>
</dbReference>
<evidence type="ECO:0000256" key="6">
    <source>
        <dbReference type="ARBA" id="ARBA00022692"/>
    </source>
</evidence>
<dbReference type="CDD" id="cd03225">
    <property type="entry name" value="ABC_cobalt_CbiO_domain1"/>
    <property type="match status" value="2"/>
</dbReference>
<feature type="transmembrane region" description="Helical" evidence="12">
    <location>
        <begin position="585"/>
        <end position="604"/>
    </location>
</feature>
<dbReference type="GO" id="GO:0016887">
    <property type="term" value="F:ATP hydrolysis activity"/>
    <property type="evidence" value="ECO:0007669"/>
    <property type="project" value="InterPro"/>
</dbReference>
<keyword evidence="4" id="KW-0813">Transport</keyword>
<keyword evidence="7" id="KW-0547">Nucleotide-binding</keyword>
<dbReference type="STRING" id="89784.SAMN04489725_103127"/>
<evidence type="ECO:0000256" key="9">
    <source>
        <dbReference type="ARBA" id="ARBA00022967"/>
    </source>
</evidence>
<dbReference type="InterPro" id="IPR003593">
    <property type="entry name" value="AAA+_ATPase"/>
</dbReference>
<keyword evidence="16" id="KW-1185">Reference proteome</keyword>
<evidence type="ECO:0000313" key="15">
    <source>
        <dbReference type="EMBL" id="SDW22421.1"/>
    </source>
</evidence>
<evidence type="ECO:0000256" key="10">
    <source>
        <dbReference type="ARBA" id="ARBA00022989"/>
    </source>
</evidence>
<evidence type="ECO:0000256" key="4">
    <source>
        <dbReference type="ARBA" id="ARBA00022448"/>
    </source>
</evidence>
<comment type="similarity">
    <text evidence="3">Belongs to the ABC transporter superfamily.</text>
</comment>
<dbReference type="Proteomes" id="UP000182589">
    <property type="component" value="Unassembled WGS sequence"/>
</dbReference>
<dbReference type="PROSITE" id="PS50893">
    <property type="entry name" value="ABC_TRANSPORTER_2"/>
    <property type="match status" value="2"/>
</dbReference>
<reference evidence="14" key="3">
    <citation type="submission" date="2023-02" db="EMBL/GenBank/DDBJ databases">
        <title>Proposal of a novel subspecies: Alicyclobacillus hesperidum subspecies aegle.</title>
        <authorList>
            <person name="Goto K."/>
            <person name="Fujii T."/>
            <person name="Yasui K."/>
            <person name="Mochida K."/>
            <person name="Kato-Tanaka Y."/>
            <person name="Morohoshi S."/>
            <person name="An S.Y."/>
            <person name="Kasai H."/>
            <person name="Yokota A."/>
        </authorList>
    </citation>
    <scope>NUCLEOTIDE SEQUENCE</scope>
    <source>
        <strain evidence="14">DSM 12766</strain>
    </source>
</reference>
<dbReference type="InterPro" id="IPR050095">
    <property type="entry name" value="ECF_ABC_transporter_ATP-bd"/>
</dbReference>
<keyword evidence="9" id="KW-1278">Translocase</keyword>
<proteinExistence type="inferred from homology"/>
<evidence type="ECO:0000256" key="8">
    <source>
        <dbReference type="ARBA" id="ARBA00022840"/>
    </source>
</evidence>
<dbReference type="Proteomes" id="UP001157137">
    <property type="component" value="Unassembled WGS sequence"/>
</dbReference>
<evidence type="ECO:0000313" key="14">
    <source>
        <dbReference type="EMBL" id="GLV13480.1"/>
    </source>
</evidence>
<evidence type="ECO:0000256" key="11">
    <source>
        <dbReference type="ARBA" id="ARBA00023136"/>
    </source>
</evidence>
<dbReference type="Pfam" id="PF02361">
    <property type="entry name" value="CbiQ"/>
    <property type="match status" value="1"/>
</dbReference>
<dbReference type="GO" id="GO:0005524">
    <property type="term" value="F:ATP binding"/>
    <property type="evidence" value="ECO:0007669"/>
    <property type="project" value="UniProtKB-KW"/>
</dbReference>
<dbReference type="SUPFAM" id="SSF52540">
    <property type="entry name" value="P-loop containing nucleoside triphosphate hydrolases"/>
    <property type="match status" value="2"/>
</dbReference>
<feature type="transmembrane region" description="Helical" evidence="12">
    <location>
        <begin position="562"/>
        <end position="578"/>
    </location>
</feature>
<protein>
    <submittedName>
        <fullName evidence="15">Energy-coupling factor transport system ATP-binding protein</fullName>
    </submittedName>
</protein>
<keyword evidence="11 12" id="KW-0472">Membrane</keyword>
<dbReference type="PANTHER" id="PTHR43553:SF19">
    <property type="entry name" value="HMP_THIAMINE IMPORT ATP-BINDING PROTEIN YKOD-RELATED"/>
    <property type="match status" value="1"/>
</dbReference>
<evidence type="ECO:0000313" key="16">
    <source>
        <dbReference type="Proteomes" id="UP000182589"/>
    </source>
</evidence>
<feature type="transmembrane region" description="Helical" evidence="12">
    <location>
        <begin position="624"/>
        <end position="645"/>
    </location>
</feature>
<keyword evidence="10 12" id="KW-1133">Transmembrane helix</keyword>
<reference evidence="16" key="2">
    <citation type="submission" date="2016-10" db="EMBL/GenBank/DDBJ databases">
        <authorList>
            <person name="Varghese N."/>
        </authorList>
    </citation>
    <scope>NUCLEOTIDE SEQUENCE [LARGE SCALE GENOMIC DNA]</scope>
    <source>
        <strain evidence="16">DSM 12489</strain>
    </source>
</reference>
<gene>
    <name evidence="14" type="ORF">Heshes_11640</name>
    <name evidence="15" type="ORF">SAMN04489725_103127</name>
</gene>
<evidence type="ECO:0000259" key="13">
    <source>
        <dbReference type="PROSITE" id="PS50893"/>
    </source>
</evidence>
<dbReference type="RefSeq" id="WP_074691858.1">
    <property type="nucleotide sequence ID" value="NZ_BSRA01000005.1"/>
</dbReference>
<sequence length="772" mass="85065">MSRPLPIHGESPLVSVRDLAVTYDGEAKPSVRGCTFSIHPGECVLLAGPSGSGKSTLAMALAGIIPRSVEGVVTGECWIAPSVSKPGKIGYVFQDPESQFCMHHVDDEIAFGLENLQVPRDEMAQRTKQALAAVHLHVHPHAAHARFSGGMKQKLAIACALAMESELFIFDEPTANLDPTSTRMVFAMIAELRKQGKTLLIIEHKYEALLPVVDRVIALNNAGEQVGVFAADEWRRLSQGESGTCLHPNPLPVFPTSSPDPVLALCDLALTYGGEQVWQGIDAQVGRGEWIAIVGPNGAGKSSLLETMAGLRRPSKGIVKFAGRAITGMSARERYSHIAYGFQNPEYQFLYEQVADEMASRVLGDDIPEDVLHALDEFGLAEHAHASPYALSQGQKRRLSVAVMMRTHADIWLFDEPTYGQDPASEAQILNRLLQLQADGKSIVTVTHDMNLVQTYATRVWVLAEGTLLYDGAVSELLERQDILERAHLFDDIVPLSDDGPDPSAGIAPEDVTTALQHAPKQPSWPRRSPVGKWHPDVKALTLLITAVVCMCCWSFGEAGRLWALVLVLAFAFGWCHPGKMVKRLLPLVLVYVIYLWAFAANAATPPGYRYVHWLWFHISWYGLNQGLLVVMRTFATVILAYVLLVTTDGTDFMVGLSQSFRIVPKMSYGMMAGMGFLGRFGHDLETFRMARRLRGREGWWILRPVTYALPLLSQSVRISERLAIAMEARGFYGDPANAWNGRTYYRQVSLRARDMVAGALTIATALVLWLT</sequence>
<keyword evidence="5" id="KW-1003">Cell membrane</keyword>
<comment type="subcellular location">
    <subcellularLocation>
        <location evidence="2">Cell membrane</location>
        <topology evidence="2">Peripheral membrane protein</topology>
    </subcellularLocation>
    <subcellularLocation>
        <location evidence="1">Membrane</location>
        <topology evidence="1">Multi-pass membrane protein</topology>
    </subcellularLocation>
</comment>
<dbReference type="PROSITE" id="PS00211">
    <property type="entry name" value="ABC_TRANSPORTER_1"/>
    <property type="match status" value="2"/>
</dbReference>
<dbReference type="SMART" id="SM00382">
    <property type="entry name" value="AAA"/>
    <property type="match status" value="2"/>
</dbReference>
<evidence type="ECO:0000256" key="1">
    <source>
        <dbReference type="ARBA" id="ARBA00004141"/>
    </source>
</evidence>
<evidence type="ECO:0000256" key="2">
    <source>
        <dbReference type="ARBA" id="ARBA00004202"/>
    </source>
</evidence>